<sequence>MLRKYVVILSLAISSYAYLVLMDVITGIGWQSSFVNAPYQLFALSEKIMALVLLGFLVVPDIYTVIRARKNKSQSPADSSS</sequence>
<dbReference type="InterPro" id="IPR058725">
    <property type="entry name" value="YczF"/>
</dbReference>
<gene>
    <name evidence="2" type="ORF">J2Z69_002936</name>
</gene>
<dbReference type="RefSeq" id="WP_209863986.1">
    <property type="nucleotide sequence ID" value="NZ_JAGGLD010000005.1"/>
</dbReference>
<feature type="transmembrane region" description="Helical" evidence="1">
    <location>
        <begin position="48"/>
        <end position="66"/>
    </location>
</feature>
<keyword evidence="1" id="KW-1133">Transmembrane helix</keyword>
<reference evidence="2 3" key="1">
    <citation type="submission" date="2021-03" db="EMBL/GenBank/DDBJ databases">
        <title>Genomic Encyclopedia of Type Strains, Phase IV (KMG-IV): sequencing the most valuable type-strain genomes for metagenomic binning, comparative biology and taxonomic classification.</title>
        <authorList>
            <person name="Goeker M."/>
        </authorList>
    </citation>
    <scope>NUCLEOTIDE SEQUENCE [LARGE SCALE GENOMIC DNA]</scope>
    <source>
        <strain evidence="2 3">DSM 26806</strain>
    </source>
</reference>
<accession>A0ABS4JLC1</accession>
<evidence type="ECO:0000256" key="1">
    <source>
        <dbReference type="SAM" id="Phobius"/>
    </source>
</evidence>
<name>A0ABS4JLC1_9BACL</name>
<dbReference type="Pfam" id="PF26310">
    <property type="entry name" value="YczF"/>
    <property type="match status" value="1"/>
</dbReference>
<proteinExistence type="predicted"/>
<comment type="caution">
    <text evidence="2">The sequence shown here is derived from an EMBL/GenBank/DDBJ whole genome shotgun (WGS) entry which is preliminary data.</text>
</comment>
<keyword evidence="1" id="KW-0472">Membrane</keyword>
<organism evidence="2 3">
    <name type="scientific">Paenibacillus shirakamiensis</name>
    <dbReference type="NCBI Taxonomy" id="1265935"/>
    <lineage>
        <taxon>Bacteria</taxon>
        <taxon>Bacillati</taxon>
        <taxon>Bacillota</taxon>
        <taxon>Bacilli</taxon>
        <taxon>Bacillales</taxon>
        <taxon>Paenibacillaceae</taxon>
        <taxon>Paenibacillus</taxon>
    </lineage>
</organism>
<keyword evidence="3" id="KW-1185">Reference proteome</keyword>
<evidence type="ECO:0000313" key="3">
    <source>
        <dbReference type="Proteomes" id="UP001519288"/>
    </source>
</evidence>
<evidence type="ECO:0008006" key="4">
    <source>
        <dbReference type="Google" id="ProtNLM"/>
    </source>
</evidence>
<dbReference type="EMBL" id="JAGGLD010000005">
    <property type="protein sequence ID" value="MBP2001880.1"/>
    <property type="molecule type" value="Genomic_DNA"/>
</dbReference>
<feature type="transmembrane region" description="Helical" evidence="1">
    <location>
        <begin position="7"/>
        <end position="28"/>
    </location>
</feature>
<evidence type="ECO:0000313" key="2">
    <source>
        <dbReference type="EMBL" id="MBP2001880.1"/>
    </source>
</evidence>
<protein>
    <recommendedName>
        <fullName evidence="4">DUF3937 domain-containing protein</fullName>
    </recommendedName>
</protein>
<dbReference type="Proteomes" id="UP001519288">
    <property type="component" value="Unassembled WGS sequence"/>
</dbReference>
<keyword evidence="1" id="KW-0812">Transmembrane</keyword>